<name>A0A8J6N3E6_9DELT</name>
<evidence type="ECO:0000313" key="3">
    <source>
        <dbReference type="EMBL" id="MBC8178859.1"/>
    </source>
</evidence>
<dbReference type="SMART" id="SM00530">
    <property type="entry name" value="HTH_XRE"/>
    <property type="match status" value="1"/>
</dbReference>
<dbReference type="AlphaFoldDB" id="A0A8J6N3E6"/>
<dbReference type="SUPFAM" id="SSF47413">
    <property type="entry name" value="lambda repressor-like DNA-binding domains"/>
    <property type="match status" value="1"/>
</dbReference>
<dbReference type="CDD" id="cd00093">
    <property type="entry name" value="HTH_XRE"/>
    <property type="match status" value="1"/>
</dbReference>
<dbReference type="InterPro" id="IPR001387">
    <property type="entry name" value="Cro/C1-type_HTH"/>
</dbReference>
<evidence type="ECO:0000256" key="1">
    <source>
        <dbReference type="SAM" id="MobiDB-lite"/>
    </source>
</evidence>
<evidence type="ECO:0000313" key="4">
    <source>
        <dbReference type="Proteomes" id="UP000650524"/>
    </source>
</evidence>
<protein>
    <submittedName>
        <fullName evidence="3">Helix-turn-helix transcriptional regulator</fullName>
    </submittedName>
</protein>
<dbReference type="Gene3D" id="1.10.260.40">
    <property type="entry name" value="lambda repressor-like DNA-binding domains"/>
    <property type="match status" value="1"/>
</dbReference>
<feature type="region of interest" description="Disordered" evidence="1">
    <location>
        <begin position="90"/>
        <end position="122"/>
    </location>
</feature>
<reference evidence="3 4" key="1">
    <citation type="submission" date="2020-08" db="EMBL/GenBank/DDBJ databases">
        <title>Bridging the membrane lipid divide: bacteria of the FCB group superphylum have the potential to synthesize archaeal ether lipids.</title>
        <authorList>
            <person name="Villanueva L."/>
            <person name="Von Meijenfeldt F.A.B."/>
            <person name="Westbye A.B."/>
            <person name="Yadav S."/>
            <person name="Hopmans E.C."/>
            <person name="Dutilh B.E."/>
            <person name="Sinninghe Damste J.S."/>
        </authorList>
    </citation>
    <scope>NUCLEOTIDE SEQUENCE [LARGE SCALE GENOMIC DNA]</scope>
    <source>
        <strain evidence="3">NIOZ-UU27</strain>
    </source>
</reference>
<comment type="caution">
    <text evidence="3">The sequence shown here is derived from an EMBL/GenBank/DDBJ whole genome shotgun (WGS) entry which is preliminary data.</text>
</comment>
<feature type="domain" description="HTH cro/C1-type" evidence="2">
    <location>
        <begin position="23"/>
        <end position="78"/>
    </location>
</feature>
<accession>A0A8J6N3E6</accession>
<evidence type="ECO:0000259" key="2">
    <source>
        <dbReference type="PROSITE" id="PS50943"/>
    </source>
</evidence>
<proteinExistence type="predicted"/>
<dbReference type="Pfam" id="PF01381">
    <property type="entry name" value="HTH_3"/>
    <property type="match status" value="1"/>
</dbReference>
<organism evidence="3 4">
    <name type="scientific">Candidatus Desulfacyla euxinica</name>
    <dbReference type="NCBI Taxonomy" id="2841693"/>
    <lineage>
        <taxon>Bacteria</taxon>
        <taxon>Deltaproteobacteria</taxon>
        <taxon>Candidatus Desulfacyla</taxon>
    </lineage>
</organism>
<dbReference type="GO" id="GO:0003677">
    <property type="term" value="F:DNA binding"/>
    <property type="evidence" value="ECO:0007669"/>
    <property type="project" value="InterPro"/>
</dbReference>
<gene>
    <name evidence="3" type="ORF">H8E19_15755</name>
</gene>
<dbReference type="EMBL" id="JACNJD010000321">
    <property type="protein sequence ID" value="MBC8178859.1"/>
    <property type="molecule type" value="Genomic_DNA"/>
</dbReference>
<dbReference type="InterPro" id="IPR010982">
    <property type="entry name" value="Lambda_DNA-bd_dom_sf"/>
</dbReference>
<sequence length="122" mass="13558">MSYYIDFSVATSDQIETALCKRLENIRLARNITQIQLAVEAGVSPRTIGRLEKGQGVSVDTFIRVLTALGIQQNLEALLPDPTVRPIERIDIGGSERKRARPGLSSDERAMWSWGDGEDNDE</sequence>
<dbReference type="PROSITE" id="PS50943">
    <property type="entry name" value="HTH_CROC1"/>
    <property type="match status" value="1"/>
</dbReference>
<dbReference type="Proteomes" id="UP000650524">
    <property type="component" value="Unassembled WGS sequence"/>
</dbReference>